<dbReference type="InterPro" id="IPR058626">
    <property type="entry name" value="MdtA-like_b-barrel"/>
</dbReference>
<keyword evidence="6" id="KW-0997">Cell inner membrane</keyword>
<dbReference type="InterPro" id="IPR058624">
    <property type="entry name" value="MdtA-like_HH"/>
</dbReference>
<keyword evidence="8" id="KW-0472">Membrane</keyword>
<evidence type="ECO:0000256" key="4">
    <source>
        <dbReference type="ARBA" id="ARBA00022448"/>
    </source>
</evidence>
<dbReference type="InterPro" id="IPR058627">
    <property type="entry name" value="MdtA-like_C"/>
</dbReference>
<keyword evidence="7 9" id="KW-0175">Coiled coil</keyword>
<dbReference type="PANTHER" id="PTHR30469:SF12">
    <property type="entry name" value="MULTIDRUG RESISTANCE PROTEIN MDTA"/>
    <property type="match status" value="1"/>
</dbReference>
<accession>A0A0X7K4P6</accession>
<feature type="coiled-coil region" evidence="9">
    <location>
        <begin position="112"/>
        <end position="139"/>
    </location>
</feature>
<evidence type="ECO:0000259" key="12">
    <source>
        <dbReference type="Pfam" id="PF25944"/>
    </source>
</evidence>
<protein>
    <submittedName>
        <fullName evidence="14">Efflux transporter periplasmic adaptor subunit</fullName>
    </submittedName>
</protein>
<organism evidence="14 15">
    <name type="scientific">Pseudomonas palleroniana</name>
    <dbReference type="NCBI Taxonomy" id="191390"/>
    <lineage>
        <taxon>Bacteria</taxon>
        <taxon>Pseudomonadati</taxon>
        <taxon>Pseudomonadota</taxon>
        <taxon>Gammaproteobacteria</taxon>
        <taxon>Pseudomonadales</taxon>
        <taxon>Pseudomonadaceae</taxon>
        <taxon>Pseudomonas</taxon>
    </lineage>
</organism>
<dbReference type="InterPro" id="IPR006143">
    <property type="entry name" value="RND_pump_MFP"/>
</dbReference>
<dbReference type="Pfam" id="PF25876">
    <property type="entry name" value="HH_MFP_RND"/>
    <property type="match status" value="1"/>
</dbReference>
<dbReference type="PANTHER" id="PTHR30469">
    <property type="entry name" value="MULTIDRUG RESISTANCE PROTEIN MDTA"/>
    <property type="match status" value="1"/>
</dbReference>
<dbReference type="Gene3D" id="2.40.30.170">
    <property type="match status" value="1"/>
</dbReference>
<evidence type="ECO:0000256" key="3">
    <source>
        <dbReference type="ARBA" id="ARBA00009477"/>
    </source>
</evidence>
<feature type="domain" description="Multidrug resistance protein MdtA-like alpha-helical hairpin" evidence="10">
    <location>
        <begin position="112"/>
        <end position="181"/>
    </location>
</feature>
<comment type="subcellular location">
    <subcellularLocation>
        <location evidence="1">Cell inner membrane</location>
    </subcellularLocation>
    <subcellularLocation>
        <location evidence="2">Membrane</location>
        <topology evidence="2">Lipid-anchor</topology>
    </subcellularLocation>
</comment>
<keyword evidence="5" id="KW-1003">Cell membrane</keyword>
<comment type="similarity">
    <text evidence="3">Belongs to the membrane fusion protein (MFP) (TC 8.A.1) family.</text>
</comment>
<gene>
    <name evidence="14" type="ORF">AWV77_17535</name>
</gene>
<evidence type="ECO:0000259" key="11">
    <source>
        <dbReference type="Pfam" id="PF25917"/>
    </source>
</evidence>
<dbReference type="Proteomes" id="UP000067111">
    <property type="component" value="Unassembled WGS sequence"/>
</dbReference>
<evidence type="ECO:0000256" key="1">
    <source>
        <dbReference type="ARBA" id="ARBA00004533"/>
    </source>
</evidence>
<dbReference type="GO" id="GO:0015562">
    <property type="term" value="F:efflux transmembrane transporter activity"/>
    <property type="evidence" value="ECO:0007669"/>
    <property type="project" value="TreeGrafter"/>
</dbReference>
<sequence length="387" mass="40980">MSVSNSRHRLVLGTLIVLSLAAVAGGVHWVRRAQAAPLPVEASAVPVRLSTVSRQDLPIWISAIGNVQALNSVNVRVRVDGELQKILFNEGQMVSAGSLLAVIDPRVYQAQVAQAQALVAKDQAQLANLRVDLDRASKLAAAKAGPTQDVDTFRAQLAAQQATVQADQAALDSARLQLEFTQVKAPFTGRTGQRLLDVGAIAHGAEATGLVTITQMNPISVAFAVSQDDLAEILQENAKGALQVVAMTRDGRQAIAQGRLSFIDSQVAAASGQVQLKAQFDNTAGQLWPGELVSARLLVQTHQDVTVVPAEAVQFGRQGNFVYVVGDDQRVQPRQVDAATVVDGKQWIRQGLNAGETVVVQGQSRVAPGVKVMPANTDTAVLAETKP</sequence>
<dbReference type="GO" id="GO:0005886">
    <property type="term" value="C:plasma membrane"/>
    <property type="evidence" value="ECO:0007669"/>
    <property type="project" value="UniProtKB-SubCell"/>
</dbReference>
<evidence type="ECO:0000313" key="14">
    <source>
        <dbReference type="EMBL" id="KWU49740.1"/>
    </source>
</evidence>
<evidence type="ECO:0000256" key="5">
    <source>
        <dbReference type="ARBA" id="ARBA00022475"/>
    </source>
</evidence>
<dbReference type="Gene3D" id="2.40.420.20">
    <property type="match status" value="1"/>
</dbReference>
<dbReference type="EMBL" id="LRMR01000023">
    <property type="protein sequence ID" value="KWU49740.1"/>
    <property type="molecule type" value="Genomic_DNA"/>
</dbReference>
<feature type="domain" description="Multidrug resistance protein MdtA-like C-terminal permuted SH3" evidence="13">
    <location>
        <begin position="305"/>
        <end position="363"/>
    </location>
</feature>
<evidence type="ECO:0000256" key="2">
    <source>
        <dbReference type="ARBA" id="ARBA00004635"/>
    </source>
</evidence>
<evidence type="ECO:0000256" key="9">
    <source>
        <dbReference type="SAM" id="Coils"/>
    </source>
</evidence>
<evidence type="ECO:0000256" key="7">
    <source>
        <dbReference type="ARBA" id="ARBA00023054"/>
    </source>
</evidence>
<dbReference type="FunFam" id="2.40.420.20:FF:000001">
    <property type="entry name" value="Efflux RND transporter periplasmic adaptor subunit"/>
    <property type="match status" value="1"/>
</dbReference>
<evidence type="ECO:0000256" key="6">
    <source>
        <dbReference type="ARBA" id="ARBA00022519"/>
    </source>
</evidence>
<dbReference type="Gene3D" id="2.40.50.100">
    <property type="match status" value="1"/>
</dbReference>
<evidence type="ECO:0000259" key="13">
    <source>
        <dbReference type="Pfam" id="PF25967"/>
    </source>
</evidence>
<dbReference type="Pfam" id="PF25944">
    <property type="entry name" value="Beta-barrel_RND"/>
    <property type="match status" value="1"/>
</dbReference>
<comment type="caution">
    <text evidence="14">The sequence shown here is derived from an EMBL/GenBank/DDBJ whole genome shotgun (WGS) entry which is preliminary data.</text>
</comment>
<dbReference type="Gene3D" id="1.10.287.470">
    <property type="entry name" value="Helix hairpin bin"/>
    <property type="match status" value="1"/>
</dbReference>
<evidence type="ECO:0000256" key="8">
    <source>
        <dbReference type="ARBA" id="ARBA00023136"/>
    </source>
</evidence>
<dbReference type="SUPFAM" id="SSF111369">
    <property type="entry name" value="HlyD-like secretion proteins"/>
    <property type="match status" value="1"/>
</dbReference>
<dbReference type="Pfam" id="PF25967">
    <property type="entry name" value="RND-MFP_C"/>
    <property type="match status" value="1"/>
</dbReference>
<dbReference type="InterPro" id="IPR058625">
    <property type="entry name" value="MdtA-like_BSH"/>
</dbReference>
<dbReference type="RefSeq" id="WP_060755445.1">
    <property type="nucleotide sequence ID" value="NZ_LRMR01000023.1"/>
</dbReference>
<reference evidence="15" key="1">
    <citation type="submission" date="2016-01" db="EMBL/GenBank/DDBJ databases">
        <authorList>
            <person name="Gamez R.M."/>
            <person name="Rodriguez F."/>
            <person name="Bernal J.F."/>
            <person name="Agarwala R."/>
            <person name="Landsman D."/>
            <person name="Marino-Ramirez L."/>
        </authorList>
    </citation>
    <scope>NUCLEOTIDE SEQUENCE [LARGE SCALE GENOMIC DNA]</scope>
    <source>
        <strain evidence="15">Ps006</strain>
    </source>
</reference>
<keyword evidence="4" id="KW-0813">Transport</keyword>
<dbReference type="NCBIfam" id="TIGR01730">
    <property type="entry name" value="RND_mfp"/>
    <property type="match status" value="1"/>
</dbReference>
<feature type="domain" description="Multidrug resistance protein MdtA-like beta-barrel" evidence="12">
    <location>
        <begin position="218"/>
        <end position="300"/>
    </location>
</feature>
<dbReference type="AlphaFoldDB" id="A0A0X7K4P6"/>
<evidence type="ECO:0000313" key="15">
    <source>
        <dbReference type="Proteomes" id="UP000067111"/>
    </source>
</evidence>
<dbReference type="GO" id="GO:1990281">
    <property type="term" value="C:efflux pump complex"/>
    <property type="evidence" value="ECO:0007669"/>
    <property type="project" value="TreeGrafter"/>
</dbReference>
<dbReference type="Pfam" id="PF25917">
    <property type="entry name" value="BSH_RND"/>
    <property type="match status" value="1"/>
</dbReference>
<feature type="domain" description="Multidrug resistance protein MdtA-like barrel-sandwich hybrid" evidence="11">
    <location>
        <begin position="71"/>
        <end position="214"/>
    </location>
</feature>
<dbReference type="OrthoDB" id="9783047at2"/>
<proteinExistence type="inferred from homology"/>
<evidence type="ECO:0000259" key="10">
    <source>
        <dbReference type="Pfam" id="PF25876"/>
    </source>
</evidence>
<name>A0A0X7K4P6_9PSED</name>